<dbReference type="AlphaFoldDB" id="A0A319DQQ5"/>
<evidence type="ECO:0000313" key="3">
    <source>
        <dbReference type="Proteomes" id="UP000247810"/>
    </source>
</evidence>
<proteinExistence type="predicted"/>
<keyword evidence="1" id="KW-0472">Membrane</keyword>
<reference evidence="2 3" key="1">
    <citation type="submission" date="2018-02" db="EMBL/GenBank/DDBJ databases">
        <title>The genomes of Aspergillus section Nigri reveals drivers in fungal speciation.</title>
        <authorList>
            <consortium name="DOE Joint Genome Institute"/>
            <person name="Vesth T.C."/>
            <person name="Nybo J."/>
            <person name="Theobald S."/>
            <person name="Brandl J."/>
            <person name="Frisvad J.C."/>
            <person name="Nielsen K.F."/>
            <person name="Lyhne E.K."/>
            <person name="Kogle M.E."/>
            <person name="Kuo A."/>
            <person name="Riley R."/>
            <person name="Clum A."/>
            <person name="Nolan M."/>
            <person name="Lipzen A."/>
            <person name="Salamov A."/>
            <person name="Henrissat B."/>
            <person name="Wiebenga A."/>
            <person name="De vries R.P."/>
            <person name="Grigoriev I.V."/>
            <person name="Mortensen U.H."/>
            <person name="Andersen M.R."/>
            <person name="Baker S.E."/>
        </authorList>
    </citation>
    <scope>NUCLEOTIDE SEQUENCE [LARGE SCALE GENOMIC DNA]</scope>
    <source>
        <strain evidence="2 3">CBS 707.79</strain>
    </source>
</reference>
<gene>
    <name evidence="2" type="ORF">BO71DRAFT_393832</name>
</gene>
<organism evidence="2 3">
    <name type="scientific">Aspergillus ellipticus CBS 707.79</name>
    <dbReference type="NCBI Taxonomy" id="1448320"/>
    <lineage>
        <taxon>Eukaryota</taxon>
        <taxon>Fungi</taxon>
        <taxon>Dikarya</taxon>
        <taxon>Ascomycota</taxon>
        <taxon>Pezizomycotina</taxon>
        <taxon>Eurotiomycetes</taxon>
        <taxon>Eurotiomycetidae</taxon>
        <taxon>Eurotiales</taxon>
        <taxon>Aspergillaceae</taxon>
        <taxon>Aspergillus</taxon>
        <taxon>Aspergillus subgen. Circumdati</taxon>
    </lineage>
</organism>
<protein>
    <submittedName>
        <fullName evidence="2">Uncharacterized protein</fullName>
    </submittedName>
</protein>
<keyword evidence="1" id="KW-0812">Transmembrane</keyword>
<evidence type="ECO:0000256" key="1">
    <source>
        <dbReference type="SAM" id="Phobius"/>
    </source>
</evidence>
<sequence length="60" mass="6524">MQLRRSGVEDRCISVPLTEPGFYLKSCSVPNALAAKPQLVFLFWLLGIAGISLESVICAN</sequence>
<keyword evidence="3" id="KW-1185">Reference proteome</keyword>
<accession>A0A319DQQ5</accession>
<dbReference type="EMBL" id="KZ825798">
    <property type="protein sequence ID" value="PYH99861.1"/>
    <property type="molecule type" value="Genomic_DNA"/>
</dbReference>
<keyword evidence="1" id="KW-1133">Transmembrane helix</keyword>
<evidence type="ECO:0000313" key="2">
    <source>
        <dbReference type="EMBL" id="PYH99861.1"/>
    </source>
</evidence>
<feature type="transmembrane region" description="Helical" evidence="1">
    <location>
        <begin position="39"/>
        <end position="59"/>
    </location>
</feature>
<dbReference type="Proteomes" id="UP000247810">
    <property type="component" value="Unassembled WGS sequence"/>
</dbReference>
<name>A0A319DQQ5_9EURO</name>
<dbReference type="VEuPathDB" id="FungiDB:BO71DRAFT_393832"/>